<dbReference type="AlphaFoldDB" id="A0A0J6VMD2"/>
<organism evidence="2 3">
    <name type="scientific">Mycolicibacterium obuense</name>
    <dbReference type="NCBI Taxonomy" id="1807"/>
    <lineage>
        <taxon>Bacteria</taxon>
        <taxon>Bacillati</taxon>
        <taxon>Actinomycetota</taxon>
        <taxon>Actinomycetes</taxon>
        <taxon>Mycobacteriales</taxon>
        <taxon>Mycobacteriaceae</taxon>
        <taxon>Mycolicibacterium</taxon>
    </lineage>
</organism>
<feature type="compositionally biased region" description="Basic and acidic residues" evidence="1">
    <location>
        <begin position="279"/>
        <end position="291"/>
    </location>
</feature>
<evidence type="ECO:0000313" key="3">
    <source>
        <dbReference type="Proteomes" id="UP000036313"/>
    </source>
</evidence>
<sequence length="1030" mass="110173">MRPTLSPRDVHVFEKNSPGHRVDGEVVHTEREPSLGGAPHRADHPPMHGVEVGSRSDDGVCGESAGGGDARTPIHGAGMWHAQVHVAGQIGPQSQHRVVVEQRLENRVYILDRHVGRHLHNHCLVEAVCPGTGFGQPADDRCRDDGAEIVVGRHSGGGDSGDAGHGGHGLLDEDVLRPEGEPCGSSPRDHLHRRDAVPAEVEERVVDTHPVHTEDLRVDGSQDLLDRGGGVAVLRSEVVRCRQGPGVELVVGRQRDRIDDDDGGGHHVGGQSSGQGSAQRDDIDGGGRTDVSDDPLVAGTVLAGHDGGLSHAWLLGKRVLDLAEFDSVAADLDLLVGTAVVEQLPVGAPADQVTGAIHARAHTAERAGDEPMCRQTAASQIAESDAVAGHVQLTDDPGRNGTQPRVDDEQGGTGHRRPDRNVSTGLQGPADRHAHGGFRRSVGVDHRASRRPLRHHVRRAGLSHDDQCGGVQPVRGEHADRGRCLGEYVDVLVDEHLVQILGGGDDGLGYHDHAATAQQRPQDLPHRDVERQRVAVWPHPGAGQPGVQPGQQTGDVAVADRNTFRGAGGSRGVDEIGDVGGCRRRKLAGCLHAEVGGIHDWEMPVTGQLLQLVRGDHEDGAGIGDHEVPAFGGDGGIDRQVRRTGFEHREDRDDGLPRPARHQRHVPARTCTHVGEPASQAGRCLIEIVIGQRRVPGAHRDGVRCRLDVSSEGDGDRRHVHRSLGEHVAMGQRVQVLSFVRVEELDRCDASRGISADRIEYSLHPSDKGVNAGRVEDIGAIFDGAGDAGGCPGLGPLFSQREHEIHPCRVGFDRDLGHGHIAERQRRGGIVSAGPGGIPGQRDLDDGVVSQVSRRIELLDENFEGDVVVVIGRQAAPTHLRDEIGDGGVSAHVDPQHHQVDETTDEIVEGGVVAACRRVTDRHVPAAARLGQQHRQCRLDHHENRCIAGGGDITQALLQSGRPPDLCGGAALIRHRWIGTVGRQWEVVGQSGQCFPPVPQLRGDLALGVVEVAEPTALPQREVRILNRQR</sequence>
<proteinExistence type="predicted"/>
<gene>
    <name evidence="2" type="ORF">MOBUDSM44075_04211</name>
</gene>
<name>A0A0J6VMD2_9MYCO</name>
<dbReference type="Proteomes" id="UP000036313">
    <property type="component" value="Unassembled WGS sequence"/>
</dbReference>
<feature type="compositionally biased region" description="Basic and acidic residues" evidence="1">
    <location>
        <begin position="20"/>
        <end position="33"/>
    </location>
</feature>
<dbReference type="EMBL" id="JYNU01000041">
    <property type="protein sequence ID" value="KMO71379.1"/>
    <property type="molecule type" value="Genomic_DNA"/>
</dbReference>
<dbReference type="AntiFam" id="ANF00178">
    <property type="entry name" value="Shadow ORF (opposite dhbF)"/>
</dbReference>
<evidence type="ECO:0000256" key="1">
    <source>
        <dbReference type="SAM" id="MobiDB-lite"/>
    </source>
</evidence>
<accession>A0A0J6VMD2</accession>
<comment type="caution">
    <text evidence="2">The sequence shown here is derived from an EMBL/GenBank/DDBJ whole genome shotgun (WGS) entry which is preliminary data.</text>
</comment>
<feature type="region of interest" description="Disordered" evidence="1">
    <location>
        <begin position="392"/>
        <end position="452"/>
    </location>
</feature>
<feature type="region of interest" description="Disordered" evidence="1">
    <location>
        <begin position="251"/>
        <end position="292"/>
    </location>
</feature>
<reference evidence="2 3" key="1">
    <citation type="journal article" date="2015" name="Genome Biol. Evol.">
        <title>Characterization of Three Mycobacterium spp. with Potential Use in Bioremediation by Genome Sequencing and Comparative Genomics.</title>
        <authorList>
            <person name="Das S."/>
            <person name="Pettersson B.M."/>
            <person name="Behra P.R."/>
            <person name="Ramesh M."/>
            <person name="Dasgupta S."/>
            <person name="Bhattacharya A."/>
            <person name="Kirsebom L.A."/>
        </authorList>
    </citation>
    <scope>NUCLEOTIDE SEQUENCE [LARGE SCALE GENOMIC DNA]</scope>
    <source>
        <strain evidence="2 3">DSM 44075</strain>
    </source>
</reference>
<evidence type="ECO:0000313" key="2">
    <source>
        <dbReference type="EMBL" id="KMO71379.1"/>
    </source>
</evidence>
<feature type="region of interest" description="Disordered" evidence="1">
    <location>
        <begin position="1"/>
        <end position="46"/>
    </location>
</feature>
<protein>
    <submittedName>
        <fullName evidence="2">Uncharacterized protein</fullName>
    </submittedName>
</protein>